<keyword evidence="7 9" id="KW-0472">Membrane</keyword>
<organism evidence="10 11">
    <name type="scientific">Dictyostelium firmibasis</name>
    <dbReference type="NCBI Taxonomy" id="79012"/>
    <lineage>
        <taxon>Eukaryota</taxon>
        <taxon>Amoebozoa</taxon>
        <taxon>Evosea</taxon>
        <taxon>Eumycetozoa</taxon>
        <taxon>Dictyostelia</taxon>
        <taxon>Dictyosteliales</taxon>
        <taxon>Dictyosteliaceae</taxon>
        <taxon>Dictyostelium</taxon>
    </lineage>
</organism>
<feature type="transmembrane region" description="Helical" evidence="9">
    <location>
        <begin position="134"/>
        <end position="156"/>
    </location>
</feature>
<comment type="pathway">
    <text evidence="2">Protein modification; protein glycosylation.</text>
</comment>
<evidence type="ECO:0000256" key="2">
    <source>
        <dbReference type="ARBA" id="ARBA00004922"/>
    </source>
</evidence>
<comment type="similarity">
    <text evidence="3 9">Belongs to the RFT1 family.</text>
</comment>
<evidence type="ECO:0000256" key="9">
    <source>
        <dbReference type="RuleBase" id="RU365067"/>
    </source>
</evidence>
<feature type="transmembrane region" description="Helical" evidence="9">
    <location>
        <begin position="94"/>
        <end position="114"/>
    </location>
</feature>
<dbReference type="InterPro" id="IPR007594">
    <property type="entry name" value="RFT1"/>
</dbReference>
<dbReference type="GO" id="GO:0006488">
    <property type="term" value="P:dolichol-linked oligosaccharide biosynthetic process"/>
    <property type="evidence" value="ECO:0007669"/>
    <property type="project" value="InterPro"/>
</dbReference>
<feature type="transmembrane region" description="Helical" evidence="9">
    <location>
        <begin position="481"/>
        <end position="500"/>
    </location>
</feature>
<dbReference type="Proteomes" id="UP001344447">
    <property type="component" value="Unassembled WGS sequence"/>
</dbReference>
<keyword evidence="6 9" id="KW-1133">Transmembrane helix</keyword>
<proteinExistence type="inferred from homology"/>
<sequence length="547" mass="62852">MKQQTESNVLKNGIVGAFYLIGLQIISRVFTFIINTLVIVGVDDSIFGVSAIQYQLLSSIILFLSREAIRRACTRVNITDKSNNGNNLKSVIKLSWLVLPIGIGLSVIFENFFLYTSTKETLQILNYHYGLRLFTISSILELLSEPMYILAQNLLLFKIRTTVEGFALFFKTFSSYYFIVILNMGLIGFGYAQILYSLTLVIGYFGYFLVNIINNKKNHKEFSNCFNSVNQLFPKFTTTIDKNLIKLSILYTWQSIYKLLLQEGEKFVLFFSETNQGQAIFAIVSNLGSLIVRFLFLPIEETCFLMFPKLFPTIKTDTTKNNNNEREINNENYKNGANVLIVIMKFLFLVSLIFTCFGPGFSHLLLNLLYKNKFKDTNAGVLLGFYCLYVGFLAVNGVSESFVHSVAKEDQLKVVNWVLIIIGFIYLLFTLIFCKLFQNIGIILANCLNMLLRIIYSIYFMKSFFKDIKDIKLSKMIPNKMVILSFIVSFIFTNLSNKYIYNPDSFKSTCIHLLVGIICFVQTCGFIYLKEWSSIKEFRKILSNKNK</sequence>
<feature type="transmembrane region" description="Helical" evidence="9">
    <location>
        <begin position="414"/>
        <end position="433"/>
    </location>
</feature>
<dbReference type="GO" id="GO:0034203">
    <property type="term" value="P:glycolipid translocation"/>
    <property type="evidence" value="ECO:0007669"/>
    <property type="project" value="TreeGrafter"/>
</dbReference>
<accession>A0AAN7U0A0</accession>
<gene>
    <name evidence="10" type="ORF">RB653_008551</name>
</gene>
<feature type="transmembrane region" description="Helical" evidence="9">
    <location>
        <begin position="12"/>
        <end position="34"/>
    </location>
</feature>
<comment type="caution">
    <text evidence="10">The sequence shown here is derived from an EMBL/GenBank/DDBJ whole genome shotgun (WGS) entry which is preliminary data.</text>
</comment>
<evidence type="ECO:0000313" key="10">
    <source>
        <dbReference type="EMBL" id="KAK5578876.1"/>
    </source>
</evidence>
<feature type="transmembrane region" description="Helical" evidence="9">
    <location>
        <begin position="439"/>
        <end position="460"/>
    </location>
</feature>
<evidence type="ECO:0000256" key="7">
    <source>
        <dbReference type="ARBA" id="ARBA00023136"/>
    </source>
</evidence>
<keyword evidence="4 9" id="KW-0812">Transmembrane</keyword>
<comment type="function">
    <text evidence="8 9">Intramembrane glycolipid transporter that operates in the biosynthetic pathway of dolichol-linked oligosaccharides, the glycan precursors employed in protein asparagine (N)-glycosylation. The sequential addition of sugars to dolichol pyrophosphate produces dolichol-linked oligosaccharides containing fourteen sugars, including two GlcNAcs, nine mannoses and three glucoses. Once assembled, the oligosaccharide is transferred from the lipid to nascent proteins by oligosaccharyltransferases. The assembly of dolichol-linked oligosaccharides begins on the cytosolic side of the endoplasmic reticulum membrane and finishes in its lumen. RFT1 could mediate the translocation of the cytosolically oriented intermediate DolPP-GlcNAc2Man5, produced by ALG11, into the ER lumen where dolichol-linked oligosaccharides assembly continues. However, the intramembrane lipid transporter activity could not be confirmed in vitro.</text>
</comment>
<feature type="transmembrane region" description="Helical" evidence="9">
    <location>
        <begin position="381"/>
        <end position="402"/>
    </location>
</feature>
<evidence type="ECO:0000256" key="8">
    <source>
        <dbReference type="ARBA" id="ARBA00045912"/>
    </source>
</evidence>
<comment type="subcellular location">
    <subcellularLocation>
        <location evidence="1 9">Endoplasmic reticulum membrane</location>
        <topology evidence="1 9">Multi-pass membrane protein</topology>
    </subcellularLocation>
</comment>
<keyword evidence="11" id="KW-1185">Reference proteome</keyword>
<dbReference type="EMBL" id="JAVFKY010000003">
    <property type="protein sequence ID" value="KAK5578876.1"/>
    <property type="molecule type" value="Genomic_DNA"/>
</dbReference>
<dbReference type="PANTHER" id="PTHR13117:SF5">
    <property type="entry name" value="PROTEIN RFT1 HOMOLOG"/>
    <property type="match status" value="1"/>
</dbReference>
<protein>
    <recommendedName>
        <fullName evidence="9">Protein RFT1 homolog</fullName>
    </recommendedName>
</protein>
<evidence type="ECO:0000313" key="11">
    <source>
        <dbReference type="Proteomes" id="UP001344447"/>
    </source>
</evidence>
<dbReference type="AlphaFoldDB" id="A0AAN7U0A0"/>
<feature type="transmembrane region" description="Helical" evidence="9">
    <location>
        <begin position="168"/>
        <end position="188"/>
    </location>
</feature>
<feature type="transmembrane region" description="Helical" evidence="9">
    <location>
        <begin position="339"/>
        <end position="361"/>
    </location>
</feature>
<keyword evidence="5" id="KW-0256">Endoplasmic reticulum</keyword>
<evidence type="ECO:0000256" key="5">
    <source>
        <dbReference type="ARBA" id="ARBA00022824"/>
    </source>
</evidence>
<evidence type="ECO:0000256" key="1">
    <source>
        <dbReference type="ARBA" id="ARBA00004477"/>
    </source>
</evidence>
<reference evidence="10 11" key="1">
    <citation type="submission" date="2023-11" db="EMBL/GenBank/DDBJ databases">
        <title>Dfirmibasis_genome.</title>
        <authorList>
            <person name="Edelbroek B."/>
            <person name="Kjellin J."/>
            <person name="Jerlstrom-Hultqvist J."/>
            <person name="Soderbom F."/>
        </authorList>
    </citation>
    <scope>NUCLEOTIDE SEQUENCE [LARGE SCALE GENOMIC DNA]</scope>
    <source>
        <strain evidence="10 11">TNS-C-14</strain>
    </source>
</reference>
<evidence type="ECO:0000256" key="4">
    <source>
        <dbReference type="ARBA" id="ARBA00022692"/>
    </source>
</evidence>
<feature type="transmembrane region" description="Helical" evidence="9">
    <location>
        <begin position="194"/>
        <end position="213"/>
    </location>
</feature>
<feature type="transmembrane region" description="Helical" evidence="9">
    <location>
        <begin position="46"/>
        <end position="65"/>
    </location>
</feature>
<dbReference type="Pfam" id="PF04506">
    <property type="entry name" value="Rft-1"/>
    <property type="match status" value="1"/>
</dbReference>
<name>A0AAN7U0A0_9MYCE</name>
<evidence type="ECO:0000256" key="6">
    <source>
        <dbReference type="ARBA" id="ARBA00022989"/>
    </source>
</evidence>
<evidence type="ECO:0000256" key="3">
    <source>
        <dbReference type="ARBA" id="ARBA00010288"/>
    </source>
</evidence>
<dbReference type="PANTHER" id="PTHR13117">
    <property type="entry name" value="ENDOPLASMIC RETICULUM MULTISPAN TRANSMEMBRANE PROTEIN-RELATED"/>
    <property type="match status" value="1"/>
</dbReference>
<dbReference type="GO" id="GO:0005789">
    <property type="term" value="C:endoplasmic reticulum membrane"/>
    <property type="evidence" value="ECO:0007669"/>
    <property type="project" value="UniProtKB-SubCell"/>
</dbReference>
<feature type="transmembrane region" description="Helical" evidence="9">
    <location>
        <begin position="506"/>
        <end position="529"/>
    </location>
</feature>